<sequence>MLKKIAISFCAVIVAIFALAYWQIDRVNAVLTNVLNEKHITFSQLDFTFFPQVEIRLSDVKWQDQQVRSVFAPKVYLQSEFWSLLALEKRVKTVRFEQMDVWYSGQHEPDLVGITGEIAGDFLIEPNQIQLANILLKMTFAKPILFNTQQLEIALQKGSIKQHSASDWQVIFDDVKINGEHFVLFTLKATQQPTMLSTVSELHYAHSQSQSQFDLQLFNKVNSTQRVRFVGKNIALAPWQKMLNLPYLLTGEADISGGLVLTDTKTEKGKVAIRMAEGHFNGLNLLDLVTKYLPIHYDEARFNRNDLNTSFQHLQSSLSWDATKLNLDTLTFHIDKVRVSGQGAVNLKTMTCDVTLNLGLTSPQYQHFSLPIRFFDSCSSPQYKVEFNQNLRHQLKDLIKEKLR</sequence>
<dbReference type="AlphaFoldDB" id="A0A126QEH2"/>
<name>A0A126QEH2_PASMD</name>
<protein>
    <submittedName>
        <fullName evidence="1">PM0950 protein</fullName>
    </submittedName>
</protein>
<accession>A0A126QEH2</accession>
<dbReference type="RefSeq" id="WP_071523442.1">
    <property type="nucleotide sequence ID" value="NZ_JACDXE010000017.1"/>
</dbReference>
<evidence type="ECO:0000313" key="1">
    <source>
        <dbReference type="EMBL" id="AMK08209.1"/>
    </source>
</evidence>
<gene>
    <name evidence="1" type="primary">PM0950</name>
</gene>
<dbReference type="EMBL" id="KP660370">
    <property type="protein sequence ID" value="AMK08209.1"/>
    <property type="molecule type" value="Genomic_DNA"/>
</dbReference>
<reference evidence="1" key="1">
    <citation type="submission" date="2015-01" db="EMBL/GenBank/DDBJ databases">
        <title>Draft genome sequence of Pasteurella multocida isolated from alpaca pneumonia.</title>
        <authorList>
            <person name="Maturrano L."/>
            <person name="Hurtado R."/>
            <person name="Allasi N."/>
            <person name="Juscamayta E."/>
            <person name="Fernandez D."/>
            <person name="Maximiliano J."/>
            <person name="Rimac R."/>
            <person name="Rosadio R."/>
        </authorList>
    </citation>
    <scope>NUCLEOTIDE SEQUENCE</scope>
    <source>
        <strain evidence="1">UNMSM</strain>
    </source>
</reference>
<organism evidence="1">
    <name type="scientific">Pasteurella multocida</name>
    <dbReference type="NCBI Taxonomy" id="747"/>
    <lineage>
        <taxon>Bacteria</taxon>
        <taxon>Pseudomonadati</taxon>
        <taxon>Pseudomonadota</taxon>
        <taxon>Gammaproteobacteria</taxon>
        <taxon>Pasteurellales</taxon>
        <taxon>Pasteurellaceae</taxon>
        <taxon>Pasteurella</taxon>
    </lineage>
</organism>
<proteinExistence type="predicted"/>